<dbReference type="AlphaFoldDB" id="A0A645BGK1"/>
<gene>
    <name evidence="2" type="ORF">SDC9_111104</name>
</gene>
<dbReference type="EMBL" id="VSSQ01019832">
    <property type="protein sequence ID" value="MPM64218.1"/>
    <property type="molecule type" value="Genomic_DNA"/>
</dbReference>
<keyword evidence="1" id="KW-1133">Transmembrane helix</keyword>
<proteinExistence type="predicted"/>
<sequence>MLITRTNMCRLELFLFWVLLAMILLLLFGYCEYDSIGQGESQRTGCLGKARNSLKILGL</sequence>
<evidence type="ECO:0000256" key="1">
    <source>
        <dbReference type="SAM" id="Phobius"/>
    </source>
</evidence>
<protein>
    <submittedName>
        <fullName evidence="2">Uncharacterized protein</fullName>
    </submittedName>
</protein>
<comment type="caution">
    <text evidence="2">The sequence shown here is derived from an EMBL/GenBank/DDBJ whole genome shotgun (WGS) entry which is preliminary data.</text>
</comment>
<keyword evidence="1" id="KW-0812">Transmembrane</keyword>
<evidence type="ECO:0000313" key="2">
    <source>
        <dbReference type="EMBL" id="MPM64218.1"/>
    </source>
</evidence>
<organism evidence="2">
    <name type="scientific">bioreactor metagenome</name>
    <dbReference type="NCBI Taxonomy" id="1076179"/>
    <lineage>
        <taxon>unclassified sequences</taxon>
        <taxon>metagenomes</taxon>
        <taxon>ecological metagenomes</taxon>
    </lineage>
</organism>
<accession>A0A645BGK1</accession>
<keyword evidence="1" id="KW-0472">Membrane</keyword>
<name>A0A645BGK1_9ZZZZ</name>
<feature type="transmembrane region" description="Helical" evidence="1">
    <location>
        <begin position="12"/>
        <end position="30"/>
    </location>
</feature>
<reference evidence="2" key="1">
    <citation type="submission" date="2019-08" db="EMBL/GenBank/DDBJ databases">
        <authorList>
            <person name="Kucharzyk K."/>
            <person name="Murdoch R.W."/>
            <person name="Higgins S."/>
            <person name="Loffler F."/>
        </authorList>
    </citation>
    <scope>NUCLEOTIDE SEQUENCE</scope>
</reference>